<dbReference type="Gene3D" id="3.40.50.150">
    <property type="entry name" value="Vaccinia Virus protein VP39"/>
    <property type="match status" value="1"/>
</dbReference>
<dbReference type="PROSITE" id="PS00092">
    <property type="entry name" value="N6_MTASE"/>
    <property type="match status" value="1"/>
</dbReference>
<dbReference type="PATRIC" id="fig|796940.3.peg.1392"/>
<sequence>MTREGSGAFIVRAMTDAMDDCEAEAERDNVKKNQIFGIEYEDGAFGLSSTNMLIHGDGNSNVVQASMFDRAEWIQDKNINIVLMNPPYNATKKFCDPQYTKTWDSKKKEDPSKGFHFVEWVARHVPSTCKIAVLLPMQAAIGNTGDVKKFKKKMLDNYTLDAVFSLPNEMFYPGASAIACCMIFDLSQKHERANRDTFFGYFKDDKFIKRKGLGRVEQTDQDGNSLWLKTEAEWLDLYKNKREVPGLSVMHKITCDDEWLAEAYMETDYTKLTVDDFERTIRDYYSYLIKSGGK</sequence>
<dbReference type="InterPro" id="IPR002052">
    <property type="entry name" value="DNA_methylase_N6_adenine_CS"/>
</dbReference>
<dbReference type="GO" id="GO:0003677">
    <property type="term" value="F:DNA binding"/>
    <property type="evidence" value="ECO:0007669"/>
    <property type="project" value="InterPro"/>
</dbReference>
<dbReference type="InterPro" id="IPR051537">
    <property type="entry name" value="DNA_Adenine_Mtase"/>
</dbReference>
<evidence type="ECO:0000256" key="5">
    <source>
        <dbReference type="ARBA" id="ARBA00022747"/>
    </source>
</evidence>
<dbReference type="Proteomes" id="UP000003379">
    <property type="component" value="Unassembled WGS sequence"/>
</dbReference>
<accession>G9XDN8</accession>
<dbReference type="GO" id="GO:0008170">
    <property type="term" value="F:N-methyltransferase activity"/>
    <property type="evidence" value="ECO:0007669"/>
    <property type="project" value="InterPro"/>
</dbReference>
<keyword evidence="3" id="KW-0808">Transferase</keyword>
<dbReference type="EMBL" id="AFZG01000035">
    <property type="protein sequence ID" value="EHL18914.1"/>
    <property type="molecule type" value="Genomic_DNA"/>
</dbReference>
<dbReference type="EC" id="2.1.1.72" evidence="1"/>
<evidence type="ECO:0000256" key="6">
    <source>
        <dbReference type="ARBA" id="ARBA00047942"/>
    </source>
</evidence>
<feature type="domain" description="DNA methylase adenine-specific" evidence="7">
    <location>
        <begin position="5"/>
        <end position="248"/>
    </location>
</feature>
<organism evidence="8 9">
    <name type="scientific">Peptoanaerobacter stomatis</name>
    <dbReference type="NCBI Taxonomy" id="796937"/>
    <lineage>
        <taxon>Bacteria</taxon>
        <taxon>Bacillati</taxon>
        <taxon>Bacillota</taxon>
        <taxon>Clostridia</taxon>
        <taxon>Peptostreptococcales</taxon>
        <taxon>Filifactoraceae</taxon>
        <taxon>Peptoanaerobacter</taxon>
    </lineage>
</organism>
<keyword evidence="4" id="KW-0949">S-adenosyl-L-methionine</keyword>
<name>G9XDN8_9FIRM</name>
<evidence type="ECO:0000256" key="4">
    <source>
        <dbReference type="ARBA" id="ARBA00022691"/>
    </source>
</evidence>
<evidence type="ECO:0000259" key="7">
    <source>
        <dbReference type="Pfam" id="PF02384"/>
    </source>
</evidence>
<dbReference type="HOGENOM" id="CLU_946117_0_0_9"/>
<reference evidence="8 9" key="1">
    <citation type="submission" date="2011-08" db="EMBL/GenBank/DDBJ databases">
        <title>The Genome Sequence of Eubacteriaceae bacterium CM5.</title>
        <authorList>
            <consortium name="The Broad Institute Genome Sequencing Platform"/>
            <person name="Earl A."/>
            <person name="Ward D."/>
            <person name="Feldgarden M."/>
            <person name="Gevers D."/>
            <person name="Sizova M."/>
            <person name="Hazen A."/>
            <person name="Epstein S."/>
            <person name="Young S.K."/>
            <person name="Zeng Q."/>
            <person name="Gargeya S."/>
            <person name="Fitzgerald M."/>
            <person name="Haas B."/>
            <person name="Abouelleil A."/>
            <person name="Alvarado L."/>
            <person name="Arachchi H.M."/>
            <person name="Berlin A."/>
            <person name="Brown A."/>
            <person name="Chapman S.B."/>
            <person name="Chen Z."/>
            <person name="Dunbar C."/>
            <person name="Freedman E."/>
            <person name="Gearin G."/>
            <person name="Gellesch M."/>
            <person name="Goldberg J."/>
            <person name="Griggs A."/>
            <person name="Gujja S."/>
            <person name="Heiman D."/>
            <person name="Howarth C."/>
            <person name="Larson L."/>
            <person name="Lui A."/>
            <person name="MacDonald P.J.P."/>
            <person name="Montmayeur A."/>
            <person name="Murphy C."/>
            <person name="Neiman D."/>
            <person name="Pearson M."/>
            <person name="Priest M."/>
            <person name="Roberts A."/>
            <person name="Saif S."/>
            <person name="Shea T."/>
            <person name="Shenoy N."/>
            <person name="Sisk P."/>
            <person name="Stolte C."/>
            <person name="Sykes S."/>
            <person name="Wortman J."/>
            <person name="Nusbaum C."/>
            <person name="Birren B."/>
        </authorList>
    </citation>
    <scope>NUCLEOTIDE SEQUENCE [LARGE SCALE GENOMIC DNA]</scope>
    <source>
        <strain evidence="8 9">CM5</strain>
    </source>
</reference>
<dbReference type="GO" id="GO:0032259">
    <property type="term" value="P:methylation"/>
    <property type="evidence" value="ECO:0007669"/>
    <property type="project" value="UniProtKB-KW"/>
</dbReference>
<gene>
    <name evidence="8" type="ORF">HMPREF9628_01911</name>
</gene>
<dbReference type="RefSeq" id="WP_009529762.1">
    <property type="nucleotide sequence ID" value="NZ_JH414619.1"/>
</dbReference>
<evidence type="ECO:0000256" key="1">
    <source>
        <dbReference type="ARBA" id="ARBA00011900"/>
    </source>
</evidence>
<dbReference type="GO" id="GO:0009007">
    <property type="term" value="F:site-specific DNA-methyltransferase (adenine-specific) activity"/>
    <property type="evidence" value="ECO:0007669"/>
    <property type="project" value="UniProtKB-EC"/>
</dbReference>
<dbReference type="PANTHER" id="PTHR42933">
    <property type="entry name" value="SLR6095 PROTEIN"/>
    <property type="match status" value="1"/>
</dbReference>
<dbReference type="Pfam" id="PF02384">
    <property type="entry name" value="N6_Mtase"/>
    <property type="match status" value="1"/>
</dbReference>
<keyword evidence="2" id="KW-0489">Methyltransferase</keyword>
<dbReference type="InterPro" id="IPR003356">
    <property type="entry name" value="DNA_methylase_A-5"/>
</dbReference>
<dbReference type="PANTHER" id="PTHR42933:SF1">
    <property type="entry name" value="SITE-SPECIFIC DNA-METHYLTRANSFERASE (ADENINE-SPECIFIC)"/>
    <property type="match status" value="1"/>
</dbReference>
<evidence type="ECO:0000256" key="2">
    <source>
        <dbReference type="ARBA" id="ARBA00022603"/>
    </source>
</evidence>
<dbReference type="GO" id="GO:0009307">
    <property type="term" value="P:DNA restriction-modification system"/>
    <property type="evidence" value="ECO:0007669"/>
    <property type="project" value="UniProtKB-KW"/>
</dbReference>
<keyword evidence="5" id="KW-0680">Restriction system</keyword>
<dbReference type="AlphaFoldDB" id="G9XDN8"/>
<dbReference type="SUPFAM" id="SSF53335">
    <property type="entry name" value="S-adenosyl-L-methionine-dependent methyltransferases"/>
    <property type="match status" value="1"/>
</dbReference>
<protein>
    <recommendedName>
        <fullName evidence="1">site-specific DNA-methyltransferase (adenine-specific)</fullName>
        <ecNumber evidence="1">2.1.1.72</ecNumber>
    </recommendedName>
</protein>
<proteinExistence type="predicted"/>
<comment type="catalytic activity">
    <reaction evidence="6">
        <text>a 2'-deoxyadenosine in DNA + S-adenosyl-L-methionine = an N(6)-methyl-2'-deoxyadenosine in DNA + S-adenosyl-L-homocysteine + H(+)</text>
        <dbReference type="Rhea" id="RHEA:15197"/>
        <dbReference type="Rhea" id="RHEA-COMP:12418"/>
        <dbReference type="Rhea" id="RHEA-COMP:12419"/>
        <dbReference type="ChEBI" id="CHEBI:15378"/>
        <dbReference type="ChEBI" id="CHEBI:57856"/>
        <dbReference type="ChEBI" id="CHEBI:59789"/>
        <dbReference type="ChEBI" id="CHEBI:90615"/>
        <dbReference type="ChEBI" id="CHEBI:90616"/>
        <dbReference type="EC" id="2.1.1.72"/>
    </reaction>
</comment>
<dbReference type="InterPro" id="IPR029063">
    <property type="entry name" value="SAM-dependent_MTases_sf"/>
</dbReference>
<comment type="caution">
    <text evidence="8">The sequence shown here is derived from an EMBL/GenBank/DDBJ whole genome shotgun (WGS) entry which is preliminary data.</text>
</comment>
<evidence type="ECO:0000256" key="3">
    <source>
        <dbReference type="ARBA" id="ARBA00022679"/>
    </source>
</evidence>
<evidence type="ECO:0000313" key="8">
    <source>
        <dbReference type="EMBL" id="EHL18914.1"/>
    </source>
</evidence>
<evidence type="ECO:0000313" key="9">
    <source>
        <dbReference type="Proteomes" id="UP000003379"/>
    </source>
</evidence>